<reference evidence="1 2" key="1">
    <citation type="journal article" date="2019" name="Sci. Rep.">
        <title>Orb-weaving spider Araneus ventricosus genome elucidates the spidroin gene catalogue.</title>
        <authorList>
            <person name="Kono N."/>
            <person name="Nakamura H."/>
            <person name="Ohtoshi R."/>
            <person name="Moran D.A.P."/>
            <person name="Shinohara A."/>
            <person name="Yoshida Y."/>
            <person name="Fujiwara M."/>
            <person name="Mori M."/>
            <person name="Tomita M."/>
            <person name="Arakawa K."/>
        </authorList>
    </citation>
    <scope>NUCLEOTIDE SEQUENCE [LARGE SCALE GENOMIC DNA]</scope>
</reference>
<keyword evidence="2" id="KW-1185">Reference proteome</keyword>
<comment type="caution">
    <text evidence="1">The sequence shown here is derived from an EMBL/GenBank/DDBJ whole genome shotgun (WGS) entry which is preliminary data.</text>
</comment>
<evidence type="ECO:0000313" key="1">
    <source>
        <dbReference type="EMBL" id="GBM29558.1"/>
    </source>
</evidence>
<proteinExistence type="predicted"/>
<accession>A0A4Y2EN25</accession>
<dbReference type="EMBL" id="BGPR01000639">
    <property type="protein sequence ID" value="GBM29558.1"/>
    <property type="molecule type" value="Genomic_DNA"/>
</dbReference>
<dbReference type="Proteomes" id="UP000499080">
    <property type="component" value="Unassembled WGS sequence"/>
</dbReference>
<sequence>MDSDVFDFEPRNVADSNESNHVFFLNQADQVCNLESSITETVCISRNTFSNKKDWKRNVAKINRRKGNACMGFRRADSKTTKAILQDVHREEKKIGRACNCRKVGIKKVGM</sequence>
<organism evidence="1 2">
    <name type="scientific">Araneus ventricosus</name>
    <name type="common">Orbweaver spider</name>
    <name type="synonym">Epeira ventricosa</name>
    <dbReference type="NCBI Taxonomy" id="182803"/>
    <lineage>
        <taxon>Eukaryota</taxon>
        <taxon>Metazoa</taxon>
        <taxon>Ecdysozoa</taxon>
        <taxon>Arthropoda</taxon>
        <taxon>Chelicerata</taxon>
        <taxon>Arachnida</taxon>
        <taxon>Araneae</taxon>
        <taxon>Araneomorphae</taxon>
        <taxon>Entelegynae</taxon>
        <taxon>Araneoidea</taxon>
        <taxon>Araneidae</taxon>
        <taxon>Araneus</taxon>
    </lineage>
</organism>
<protein>
    <submittedName>
        <fullName evidence="1">Uncharacterized protein</fullName>
    </submittedName>
</protein>
<dbReference type="AlphaFoldDB" id="A0A4Y2EN25"/>
<evidence type="ECO:0000313" key="2">
    <source>
        <dbReference type="Proteomes" id="UP000499080"/>
    </source>
</evidence>
<gene>
    <name evidence="1" type="ORF">AVEN_206398_1</name>
</gene>
<name>A0A4Y2EN25_ARAVE</name>